<name>A0A382B7E8_9ZZZZ</name>
<gene>
    <name evidence="2" type="ORF">METZ01_LOCUS162021</name>
</gene>
<evidence type="ECO:0000313" key="2">
    <source>
        <dbReference type="EMBL" id="SVB09167.1"/>
    </source>
</evidence>
<proteinExistence type="predicted"/>
<dbReference type="EMBL" id="UINC01028342">
    <property type="protein sequence ID" value="SVB09167.1"/>
    <property type="molecule type" value="Genomic_DNA"/>
</dbReference>
<dbReference type="AlphaFoldDB" id="A0A382B7E8"/>
<dbReference type="InterPro" id="IPR036010">
    <property type="entry name" value="2Fe-2S_ferredoxin-like_sf"/>
</dbReference>
<reference evidence="2" key="1">
    <citation type="submission" date="2018-05" db="EMBL/GenBank/DDBJ databases">
        <authorList>
            <person name="Lanie J.A."/>
            <person name="Ng W.-L."/>
            <person name="Kazmierczak K.M."/>
            <person name="Andrzejewski T.M."/>
            <person name="Davidsen T.M."/>
            <person name="Wayne K.J."/>
            <person name="Tettelin H."/>
            <person name="Glass J.I."/>
            <person name="Rusch D."/>
            <person name="Podicherti R."/>
            <person name="Tsui H.-C.T."/>
            <person name="Winkler M.E."/>
        </authorList>
    </citation>
    <scope>NUCLEOTIDE SEQUENCE</scope>
</reference>
<organism evidence="2">
    <name type="scientific">marine metagenome</name>
    <dbReference type="NCBI Taxonomy" id="408172"/>
    <lineage>
        <taxon>unclassified sequences</taxon>
        <taxon>metagenomes</taxon>
        <taxon>ecological metagenomes</taxon>
    </lineage>
</organism>
<protein>
    <recommendedName>
        <fullName evidence="1">2Fe-2S ferredoxin-type domain-containing protein</fullName>
    </recommendedName>
</protein>
<dbReference type="SUPFAM" id="SSF54292">
    <property type="entry name" value="2Fe-2S ferredoxin-like"/>
    <property type="match status" value="1"/>
</dbReference>
<dbReference type="Pfam" id="PF00111">
    <property type="entry name" value="Fer2"/>
    <property type="match status" value="1"/>
</dbReference>
<dbReference type="GO" id="GO:0051536">
    <property type="term" value="F:iron-sulfur cluster binding"/>
    <property type="evidence" value="ECO:0007669"/>
    <property type="project" value="InterPro"/>
</dbReference>
<dbReference type="InterPro" id="IPR001041">
    <property type="entry name" value="2Fe-2S_ferredoxin-type"/>
</dbReference>
<feature type="non-terminal residue" evidence="2">
    <location>
        <position position="52"/>
    </location>
</feature>
<accession>A0A382B7E8</accession>
<evidence type="ECO:0000259" key="1">
    <source>
        <dbReference type="Pfam" id="PF00111"/>
    </source>
</evidence>
<sequence>MSACGGVGKCSTCRINIISGIENCSVRTADEIKIAERLNLPETVRLACQTKV</sequence>
<feature type="domain" description="2Fe-2S ferredoxin-type" evidence="1">
    <location>
        <begin position="3"/>
        <end position="52"/>
    </location>
</feature>
<dbReference type="Gene3D" id="3.10.20.30">
    <property type="match status" value="1"/>
</dbReference>
<dbReference type="InterPro" id="IPR012675">
    <property type="entry name" value="Beta-grasp_dom_sf"/>
</dbReference>